<dbReference type="GO" id="GO:0000160">
    <property type="term" value="P:phosphorelay signal transduction system"/>
    <property type="evidence" value="ECO:0007669"/>
    <property type="project" value="InterPro"/>
</dbReference>
<reference evidence="5" key="1">
    <citation type="submission" date="2016-10" db="EMBL/GenBank/DDBJ databases">
        <authorList>
            <person name="Varghese N."/>
            <person name="Submissions S."/>
        </authorList>
    </citation>
    <scope>NUCLEOTIDE SEQUENCE [LARGE SCALE GENOMIC DNA]</scope>
    <source>
        <strain evidence="5">DSM 8987</strain>
    </source>
</reference>
<dbReference type="InterPro" id="IPR036388">
    <property type="entry name" value="WH-like_DNA-bd_sf"/>
</dbReference>
<evidence type="ECO:0000259" key="2">
    <source>
        <dbReference type="PROSITE" id="PS50110"/>
    </source>
</evidence>
<dbReference type="InterPro" id="IPR008327">
    <property type="entry name" value="Sig_transdc_resp-reg_antiterm"/>
</dbReference>
<dbReference type="InterPro" id="IPR052048">
    <property type="entry name" value="ST_Response_Regulator"/>
</dbReference>
<protein>
    <submittedName>
        <fullName evidence="4">Response regulator receiver and ANTAR domain protein</fullName>
    </submittedName>
</protein>
<sequence length="187" mass="20839">MRYALIVDDEVLIRRKVSEILQLYGFEHFLEAENGQQAVELAVQHQPLLVVMDVTMPVMDGLTAAEKISSSAPAPLVLLTGNADRQTIETACRSGVLSYVVKPFSAEQLCAAVDLAVHQFMALSDLRERVRKLEDTLETRKQVEKAKGLLMLQGLSEAEAYRKLQKLAMSKRKTLREIAEAVLLMAD</sequence>
<dbReference type="STRING" id="57664.SAMN05661003_10863"/>
<evidence type="ECO:0000313" key="5">
    <source>
        <dbReference type="Proteomes" id="UP000243205"/>
    </source>
</evidence>
<dbReference type="PROSITE" id="PS50110">
    <property type="entry name" value="RESPONSE_REGULATORY"/>
    <property type="match status" value="1"/>
</dbReference>
<dbReference type="GO" id="GO:0003723">
    <property type="term" value="F:RNA binding"/>
    <property type="evidence" value="ECO:0007669"/>
    <property type="project" value="InterPro"/>
</dbReference>
<accession>A0A1G7C3U8</accession>
<feature type="modified residue" description="4-aspartylphosphate" evidence="1">
    <location>
        <position position="53"/>
    </location>
</feature>
<dbReference type="PROSITE" id="PS50921">
    <property type="entry name" value="ANTAR"/>
    <property type="match status" value="1"/>
</dbReference>
<name>A0A1G7C3U8_9BACT</name>
<dbReference type="PANTHER" id="PTHR43228">
    <property type="entry name" value="TWO-COMPONENT RESPONSE REGULATOR"/>
    <property type="match status" value="1"/>
</dbReference>
<dbReference type="OrthoDB" id="9808843at2"/>
<dbReference type="EMBL" id="FNAQ01000008">
    <property type="protein sequence ID" value="SDE34042.1"/>
    <property type="molecule type" value="Genomic_DNA"/>
</dbReference>
<dbReference type="InterPro" id="IPR005561">
    <property type="entry name" value="ANTAR"/>
</dbReference>
<evidence type="ECO:0000259" key="3">
    <source>
        <dbReference type="PROSITE" id="PS50921"/>
    </source>
</evidence>
<evidence type="ECO:0000256" key="1">
    <source>
        <dbReference type="PROSITE-ProRule" id="PRU00169"/>
    </source>
</evidence>
<dbReference type="InterPro" id="IPR001789">
    <property type="entry name" value="Sig_transdc_resp-reg_receiver"/>
</dbReference>
<dbReference type="PIRSF" id="PIRSF036382">
    <property type="entry name" value="RR_antiterm"/>
    <property type="match status" value="1"/>
</dbReference>
<keyword evidence="1" id="KW-0597">Phosphoprotein</keyword>
<dbReference type="Gene3D" id="1.10.10.10">
    <property type="entry name" value="Winged helix-like DNA-binding domain superfamily/Winged helix DNA-binding domain"/>
    <property type="match status" value="1"/>
</dbReference>
<dbReference type="InterPro" id="IPR011006">
    <property type="entry name" value="CheY-like_superfamily"/>
</dbReference>
<dbReference type="SMART" id="SM00448">
    <property type="entry name" value="REC"/>
    <property type="match status" value="1"/>
</dbReference>
<dbReference type="Pfam" id="PF00072">
    <property type="entry name" value="Response_reg"/>
    <property type="match status" value="1"/>
</dbReference>
<dbReference type="RefSeq" id="WP_092078421.1">
    <property type="nucleotide sequence ID" value="NZ_CALFZY010000008.1"/>
</dbReference>
<keyword evidence="5" id="KW-1185">Reference proteome</keyword>
<dbReference type="Gene3D" id="3.40.50.2300">
    <property type="match status" value="1"/>
</dbReference>
<dbReference type="SUPFAM" id="SSF52172">
    <property type="entry name" value="CheY-like"/>
    <property type="match status" value="1"/>
</dbReference>
<evidence type="ECO:0000313" key="4">
    <source>
        <dbReference type="EMBL" id="SDE34042.1"/>
    </source>
</evidence>
<dbReference type="Pfam" id="PF03861">
    <property type="entry name" value="ANTAR"/>
    <property type="match status" value="1"/>
</dbReference>
<dbReference type="PANTHER" id="PTHR43228:SF1">
    <property type="entry name" value="TWO-COMPONENT RESPONSE REGULATOR ARR22"/>
    <property type="match status" value="1"/>
</dbReference>
<proteinExistence type="predicted"/>
<dbReference type="Proteomes" id="UP000243205">
    <property type="component" value="Unassembled WGS sequence"/>
</dbReference>
<organism evidence="4 5">
    <name type="scientific">Desulfuromonas thiophila</name>
    <dbReference type="NCBI Taxonomy" id="57664"/>
    <lineage>
        <taxon>Bacteria</taxon>
        <taxon>Pseudomonadati</taxon>
        <taxon>Thermodesulfobacteriota</taxon>
        <taxon>Desulfuromonadia</taxon>
        <taxon>Desulfuromonadales</taxon>
        <taxon>Desulfuromonadaceae</taxon>
        <taxon>Desulfuromonas</taxon>
    </lineage>
</organism>
<dbReference type="AlphaFoldDB" id="A0A1G7C3U8"/>
<gene>
    <name evidence="4" type="ORF">SAMN05661003_10863</name>
</gene>
<dbReference type="SMART" id="SM01012">
    <property type="entry name" value="ANTAR"/>
    <property type="match status" value="1"/>
</dbReference>
<feature type="domain" description="Response regulatory" evidence="2">
    <location>
        <begin position="3"/>
        <end position="117"/>
    </location>
</feature>
<feature type="domain" description="ANTAR" evidence="3">
    <location>
        <begin position="123"/>
        <end position="183"/>
    </location>
</feature>